<dbReference type="EMBL" id="UINC01099902">
    <property type="protein sequence ID" value="SVC59528.1"/>
    <property type="molecule type" value="Genomic_DNA"/>
</dbReference>
<reference evidence="2" key="1">
    <citation type="submission" date="2018-05" db="EMBL/GenBank/DDBJ databases">
        <authorList>
            <person name="Lanie J.A."/>
            <person name="Ng W.-L."/>
            <person name="Kazmierczak K.M."/>
            <person name="Andrzejewski T.M."/>
            <person name="Davidsen T.M."/>
            <person name="Wayne K.J."/>
            <person name="Tettelin H."/>
            <person name="Glass J.I."/>
            <person name="Rusch D."/>
            <person name="Podicherti R."/>
            <person name="Tsui H.-C.T."/>
            <person name="Winkler M.E."/>
        </authorList>
    </citation>
    <scope>NUCLEOTIDE SEQUENCE</scope>
</reference>
<protein>
    <submittedName>
        <fullName evidence="2">Uncharacterized protein</fullName>
    </submittedName>
</protein>
<accession>A0A382NG96</accession>
<sequence length="70" mass="7687">MKPLVGKIETREVPIDKVVPLFRTTGWRPVSFFGEGLAKRKARRVYEGRGGFPGSNVSLNKPAGTTTSHC</sequence>
<dbReference type="AlphaFoldDB" id="A0A382NG96"/>
<gene>
    <name evidence="2" type="ORF">METZ01_LOCUS312382</name>
</gene>
<proteinExistence type="predicted"/>
<evidence type="ECO:0000256" key="1">
    <source>
        <dbReference type="SAM" id="MobiDB-lite"/>
    </source>
</evidence>
<evidence type="ECO:0000313" key="2">
    <source>
        <dbReference type="EMBL" id="SVC59528.1"/>
    </source>
</evidence>
<feature type="compositionally biased region" description="Polar residues" evidence="1">
    <location>
        <begin position="55"/>
        <end position="70"/>
    </location>
</feature>
<name>A0A382NG96_9ZZZZ</name>
<feature type="region of interest" description="Disordered" evidence="1">
    <location>
        <begin position="48"/>
        <end position="70"/>
    </location>
</feature>
<organism evidence="2">
    <name type="scientific">marine metagenome</name>
    <dbReference type="NCBI Taxonomy" id="408172"/>
    <lineage>
        <taxon>unclassified sequences</taxon>
        <taxon>metagenomes</taxon>
        <taxon>ecological metagenomes</taxon>
    </lineage>
</organism>